<sequence length="48" mass="5318">MDLIDLSEGKVISKRWVVDEKLGEGSCATVYKVHDLNDTRVKAALKVS</sequence>
<proteinExistence type="predicted"/>
<dbReference type="STRING" id="42155.A0A0R3QM17"/>
<dbReference type="AlphaFoldDB" id="A0A0R3QM17"/>
<dbReference type="Gene3D" id="3.30.200.20">
    <property type="entry name" value="Phosphorylase Kinase, domain 1"/>
    <property type="match status" value="1"/>
</dbReference>
<gene>
    <name evidence="1" type="ORF">BTMF_LOCUS6803</name>
</gene>
<dbReference type="EMBL" id="UZAG01015710">
    <property type="protein sequence ID" value="VDO22712.1"/>
    <property type="molecule type" value="Genomic_DNA"/>
</dbReference>
<organism evidence="3">
    <name type="scientific">Brugia timori</name>
    <dbReference type="NCBI Taxonomy" id="42155"/>
    <lineage>
        <taxon>Eukaryota</taxon>
        <taxon>Metazoa</taxon>
        <taxon>Ecdysozoa</taxon>
        <taxon>Nematoda</taxon>
        <taxon>Chromadorea</taxon>
        <taxon>Rhabditida</taxon>
        <taxon>Spirurina</taxon>
        <taxon>Spiruromorpha</taxon>
        <taxon>Filarioidea</taxon>
        <taxon>Onchocercidae</taxon>
        <taxon>Brugia</taxon>
    </lineage>
</organism>
<protein>
    <submittedName>
        <fullName evidence="3">Protein kinase domain-containing protein</fullName>
    </submittedName>
</protein>
<name>A0A0R3QM17_9BILA</name>
<dbReference type="Proteomes" id="UP000280834">
    <property type="component" value="Unassembled WGS sequence"/>
</dbReference>
<reference evidence="1 2" key="2">
    <citation type="submission" date="2018-11" db="EMBL/GenBank/DDBJ databases">
        <authorList>
            <consortium name="Pathogen Informatics"/>
        </authorList>
    </citation>
    <scope>NUCLEOTIDE SEQUENCE [LARGE SCALE GENOMIC DNA]</scope>
</reference>
<dbReference type="InterPro" id="IPR011009">
    <property type="entry name" value="Kinase-like_dom_sf"/>
</dbReference>
<keyword evidence="2" id="KW-1185">Reference proteome</keyword>
<dbReference type="SUPFAM" id="SSF56112">
    <property type="entry name" value="Protein kinase-like (PK-like)"/>
    <property type="match status" value="1"/>
</dbReference>
<evidence type="ECO:0000313" key="2">
    <source>
        <dbReference type="Proteomes" id="UP000280834"/>
    </source>
</evidence>
<accession>A0A0R3QM17</accession>
<reference evidence="3" key="1">
    <citation type="submission" date="2017-02" db="UniProtKB">
        <authorList>
            <consortium name="WormBaseParasite"/>
        </authorList>
    </citation>
    <scope>IDENTIFICATION</scope>
</reference>
<dbReference type="WBParaSite" id="BTMF_0000875201-mRNA-1">
    <property type="protein sequence ID" value="BTMF_0000875201-mRNA-1"/>
    <property type="gene ID" value="BTMF_0000875201"/>
</dbReference>
<evidence type="ECO:0000313" key="1">
    <source>
        <dbReference type="EMBL" id="VDO22712.1"/>
    </source>
</evidence>
<evidence type="ECO:0000313" key="3">
    <source>
        <dbReference type="WBParaSite" id="BTMF_0000875201-mRNA-1"/>
    </source>
</evidence>